<dbReference type="eggNOG" id="COG0104">
    <property type="taxonomic scope" value="Bacteria"/>
</dbReference>
<name>C7RUZ0_ACCRE</name>
<dbReference type="GO" id="GO:0000287">
    <property type="term" value="F:magnesium ion binding"/>
    <property type="evidence" value="ECO:0007669"/>
    <property type="project" value="UniProtKB-UniRule"/>
</dbReference>
<comment type="catalytic activity">
    <reaction evidence="7">
        <text>IMP + L-aspartate + GTP = N(6)-(1,2-dicarboxyethyl)-AMP + GDP + phosphate + 2 H(+)</text>
        <dbReference type="Rhea" id="RHEA:15753"/>
        <dbReference type="ChEBI" id="CHEBI:15378"/>
        <dbReference type="ChEBI" id="CHEBI:29991"/>
        <dbReference type="ChEBI" id="CHEBI:37565"/>
        <dbReference type="ChEBI" id="CHEBI:43474"/>
        <dbReference type="ChEBI" id="CHEBI:57567"/>
        <dbReference type="ChEBI" id="CHEBI:58053"/>
        <dbReference type="ChEBI" id="CHEBI:58189"/>
        <dbReference type="EC" id="6.3.4.4"/>
    </reaction>
</comment>
<feature type="active site" description="Proton acceptor" evidence="7">
    <location>
        <position position="8"/>
    </location>
</feature>
<protein>
    <recommendedName>
        <fullName evidence="7">Adenylosuccinate synthetase</fullName>
        <shortName evidence="7">AMPSase</shortName>
        <shortName evidence="7">AdSS</shortName>
        <ecNumber evidence="7">6.3.4.4</ecNumber>
    </recommendedName>
    <alternativeName>
        <fullName evidence="7">IMP--aspartate ligase</fullName>
    </alternativeName>
</protein>
<accession>C7RUZ0</accession>
<reference evidence="8" key="1">
    <citation type="submission" date="2009-08" db="EMBL/GenBank/DDBJ databases">
        <authorList>
            <consortium name="US DOE Joint Genome Institute"/>
            <person name="Lucas S."/>
            <person name="Copeland A."/>
            <person name="Lapidus A."/>
            <person name="Glavina del Rio T."/>
            <person name="Dalin E."/>
            <person name="Tice H."/>
            <person name="Bruce D."/>
            <person name="Barry K."/>
            <person name="Pitluck S."/>
            <person name="Lowry S."/>
            <person name="Larimer F."/>
            <person name="Land M."/>
            <person name="Hauser L."/>
            <person name="Kyrpides N."/>
            <person name="Ivanova N."/>
            <person name="McMahon K.D."/>
            <person name="Hugenholtz P."/>
        </authorList>
    </citation>
    <scope>NUCLEOTIDE SEQUENCE</scope>
    <source>
        <strain evidence="8">UW-1</strain>
    </source>
</reference>
<comment type="subunit">
    <text evidence="7">Homodimer.</text>
</comment>
<keyword evidence="3 7" id="KW-0547">Nucleotide-binding</keyword>
<sequence length="451" mass="48875">MLGLGFGDCGKGLFTDALCRRWSAHTVVRFNGGAQAGHNVVLPDGRHHTFAQFAAGTLVPGVATVLAYPVVVHPAALLVEYARLRTLGVEDALERLKIDHRCRINTPFHQAAGRLRELQRGTQAHGTCGVGVGETVRHALCFPDHVLRYGDLARPALAMKRLDLIRRDLLAEFSAMAEKPARQGLARLEYQVLSDEGAAERWLSGVVALLRQVPPASPARIAEHLNRPGCVLFEGAQGVLLDEWRGFHPHTTWSSIHPEAVEAVAAEYGFTARVEHLGVLRSFLTRHGEGPFPTCDSALGLLLEPHNTSDGWQGQFRRGHPDALLLRYALSVLGPLDGLLVSHLDVFDRVSALQWCDAYQAAPTGDEANLMHRDAARPDLVTQLLPGAPGNLAHQAALTRLLSLAAPRYGAELITSSPALLERTVALAKCPVWFGAYGPTYETVRSVAASP</sequence>
<evidence type="ECO:0000256" key="5">
    <source>
        <dbReference type="ARBA" id="ARBA00022842"/>
    </source>
</evidence>
<dbReference type="GO" id="GO:0005737">
    <property type="term" value="C:cytoplasm"/>
    <property type="evidence" value="ECO:0007669"/>
    <property type="project" value="UniProtKB-SubCell"/>
</dbReference>
<evidence type="ECO:0000256" key="2">
    <source>
        <dbReference type="ARBA" id="ARBA00022723"/>
    </source>
</evidence>
<comment type="pathway">
    <text evidence="7">Purine metabolism; AMP biosynthesis via de novo pathway; AMP from IMP: step 1/2.</text>
</comment>
<comment type="subcellular location">
    <subcellularLocation>
        <location evidence="7">Cytoplasm</location>
    </subcellularLocation>
</comment>
<keyword evidence="7" id="KW-0963">Cytoplasm</keyword>
<dbReference type="InterPro" id="IPR042109">
    <property type="entry name" value="Adenylosuccinate_synth_dom1"/>
</dbReference>
<feature type="active site" description="Proton donor" evidence="7">
    <location>
        <position position="38"/>
    </location>
</feature>
<dbReference type="KEGG" id="app:CAP2UW1_3112"/>
<feature type="binding site" description="in other chain" evidence="7">
    <location>
        <position position="252"/>
    </location>
    <ligand>
        <name>IMP</name>
        <dbReference type="ChEBI" id="CHEBI:58053"/>
        <note>ligand shared between dimeric partners</note>
    </ligand>
</feature>
<organism evidence="8">
    <name type="scientific">Accumulibacter regalis</name>
    <dbReference type="NCBI Taxonomy" id="522306"/>
    <lineage>
        <taxon>Bacteria</taxon>
        <taxon>Pseudomonadati</taxon>
        <taxon>Pseudomonadota</taxon>
        <taxon>Betaproteobacteria</taxon>
        <taxon>Candidatus Accumulibacter</taxon>
    </lineage>
</organism>
<dbReference type="InterPro" id="IPR001114">
    <property type="entry name" value="Adenylosuccinate_synthetase"/>
</dbReference>
<reference evidence="8" key="2">
    <citation type="submission" date="2009-09" db="EMBL/GenBank/DDBJ databases">
        <title>Complete sequence of chromosome of Candidatus Accumulibacter phosphatis clade IIA str. UW-1.</title>
        <authorList>
            <consortium name="US DOE Joint Genome Institute"/>
            <person name="Martin H.G."/>
            <person name="Ivanova N."/>
            <person name="Kunin V."/>
            <person name="Warnecke F."/>
            <person name="Barry K."/>
            <person name="He S."/>
            <person name="Salamov A."/>
            <person name="Szeto E."/>
            <person name="Dalin E."/>
            <person name="Pangilinan J.L."/>
            <person name="Lapidus A."/>
            <person name="Lowry S."/>
            <person name="Kyrpides N.C."/>
            <person name="McMahon K.D."/>
            <person name="Hugenholtz P."/>
        </authorList>
    </citation>
    <scope>NUCLEOTIDE SEQUENCE [LARGE SCALE GENOMIC DNA]</scope>
    <source>
        <strain evidence="8">UW-1</strain>
    </source>
</reference>
<dbReference type="PANTHER" id="PTHR11846">
    <property type="entry name" value="ADENYLOSUCCINATE SYNTHETASE"/>
    <property type="match status" value="1"/>
</dbReference>
<dbReference type="SUPFAM" id="SSF52540">
    <property type="entry name" value="P-loop containing nucleoside triphosphate hydrolases"/>
    <property type="match status" value="1"/>
</dbReference>
<dbReference type="Gene3D" id="3.40.440.10">
    <property type="entry name" value="Adenylosuccinate Synthetase, subunit A, domain 1"/>
    <property type="match status" value="1"/>
</dbReference>
<dbReference type="GO" id="GO:0044208">
    <property type="term" value="P:'de novo' AMP biosynthetic process"/>
    <property type="evidence" value="ECO:0007669"/>
    <property type="project" value="UniProtKB-UniRule"/>
</dbReference>
<dbReference type="Gene3D" id="3.90.170.10">
    <property type="entry name" value="Adenylosuccinate Synthetase, subunit A, domain 3"/>
    <property type="match status" value="1"/>
</dbReference>
<evidence type="ECO:0000256" key="1">
    <source>
        <dbReference type="ARBA" id="ARBA00022598"/>
    </source>
</evidence>
<evidence type="ECO:0000256" key="6">
    <source>
        <dbReference type="ARBA" id="ARBA00023134"/>
    </source>
</evidence>
<dbReference type="Gene3D" id="1.10.300.10">
    <property type="entry name" value="Adenylosuccinate Synthetase, subunit A, domain 2"/>
    <property type="match status" value="1"/>
</dbReference>
<feature type="binding site" description="in other chain" evidence="7">
    <location>
        <position position="237"/>
    </location>
    <ligand>
        <name>IMP</name>
        <dbReference type="ChEBI" id="CHEBI:58053"/>
        <note>ligand shared between dimeric partners</note>
    </ligand>
</feature>
<dbReference type="GO" id="GO:0004019">
    <property type="term" value="F:adenylosuccinate synthase activity"/>
    <property type="evidence" value="ECO:0007669"/>
    <property type="project" value="UniProtKB-UniRule"/>
</dbReference>
<dbReference type="PANTHER" id="PTHR11846:SF0">
    <property type="entry name" value="ADENYLOSUCCINATE SYNTHETASE"/>
    <property type="match status" value="1"/>
</dbReference>
<dbReference type="EMBL" id="CP001715">
    <property type="protein sequence ID" value="ACV36385.1"/>
    <property type="molecule type" value="Genomic_DNA"/>
</dbReference>
<comment type="similarity">
    <text evidence="7">Belongs to the adenylosuccinate synthetase family.</text>
</comment>
<dbReference type="EC" id="6.3.4.4" evidence="7"/>
<proteinExistence type="inferred from homology"/>
<dbReference type="GO" id="GO:0046040">
    <property type="term" value="P:IMP metabolic process"/>
    <property type="evidence" value="ECO:0007669"/>
    <property type="project" value="TreeGrafter"/>
</dbReference>
<dbReference type="Pfam" id="PF00709">
    <property type="entry name" value="Adenylsucc_synt"/>
    <property type="match status" value="1"/>
</dbReference>
<evidence type="ECO:0000256" key="4">
    <source>
        <dbReference type="ARBA" id="ARBA00022755"/>
    </source>
</evidence>
<comment type="function">
    <text evidence="7">Plays an important role in the de novo pathway of purine nucleotide biosynthesis. Catalyzes the first committed step in the biosynthesis of AMP from IMP.</text>
</comment>
<evidence type="ECO:0000256" key="3">
    <source>
        <dbReference type="ARBA" id="ARBA00022741"/>
    </source>
</evidence>
<dbReference type="HOGENOM" id="CLU_029848_4_0_4"/>
<evidence type="ECO:0000313" key="8">
    <source>
        <dbReference type="EMBL" id="ACV36385.1"/>
    </source>
</evidence>
<dbReference type="SMART" id="SM00788">
    <property type="entry name" value="Adenylsucc_synt"/>
    <property type="match status" value="1"/>
</dbReference>
<dbReference type="InterPro" id="IPR027417">
    <property type="entry name" value="P-loop_NTPase"/>
</dbReference>
<comment type="cofactor">
    <cofactor evidence="7">
        <name>Mg(2+)</name>
        <dbReference type="ChEBI" id="CHEBI:18420"/>
    </cofactor>
    <text evidence="7">Binds 1 Mg(2+) ion per subunit.</text>
</comment>
<dbReference type="AlphaFoldDB" id="C7RUZ0"/>
<feature type="binding site" evidence="7">
    <location>
        <begin position="37"/>
        <end position="39"/>
    </location>
    <ligand>
        <name>GTP</name>
        <dbReference type="ChEBI" id="CHEBI:37565"/>
    </ligand>
</feature>
<feature type="binding site" evidence="7">
    <location>
        <position position="8"/>
    </location>
    <ligand>
        <name>Mg(2+)</name>
        <dbReference type="ChEBI" id="CHEBI:18420"/>
    </ligand>
</feature>
<feature type="binding site" evidence="7">
    <location>
        <begin position="343"/>
        <end position="345"/>
    </location>
    <ligand>
        <name>GTP</name>
        <dbReference type="ChEBI" id="CHEBI:37565"/>
    </ligand>
</feature>
<keyword evidence="2 7" id="KW-0479">Metal-binding</keyword>
<dbReference type="HAMAP" id="MF_00011">
    <property type="entry name" value="Adenylosucc_synth"/>
    <property type="match status" value="1"/>
</dbReference>
<evidence type="ECO:0000256" key="7">
    <source>
        <dbReference type="HAMAP-Rule" id="MF_00011"/>
    </source>
</evidence>
<keyword evidence="4 7" id="KW-0658">Purine biosynthesis</keyword>
<dbReference type="OrthoDB" id="3959406at2"/>
<dbReference type="InterPro" id="IPR042111">
    <property type="entry name" value="Adenylosuccinate_synth_dom3"/>
</dbReference>
<dbReference type="GO" id="GO:0005525">
    <property type="term" value="F:GTP binding"/>
    <property type="evidence" value="ECO:0007669"/>
    <property type="project" value="UniProtKB-UniRule"/>
</dbReference>
<feature type="binding site" evidence="7">
    <location>
        <begin position="436"/>
        <end position="438"/>
    </location>
    <ligand>
        <name>GTP</name>
        <dbReference type="ChEBI" id="CHEBI:37565"/>
    </ligand>
</feature>
<feature type="binding site" evidence="7">
    <location>
        <position position="37"/>
    </location>
    <ligand>
        <name>Mg(2+)</name>
        <dbReference type="ChEBI" id="CHEBI:18420"/>
    </ligand>
</feature>
<keyword evidence="6 7" id="KW-0342">GTP-binding</keyword>
<keyword evidence="5 7" id="KW-0460">Magnesium</keyword>
<dbReference type="STRING" id="522306.CAP2UW1_3112"/>
<gene>
    <name evidence="7" type="primary">purA</name>
    <name evidence="8" type="ordered locus">CAP2UW1_3112</name>
</gene>
<dbReference type="InterPro" id="IPR042110">
    <property type="entry name" value="Adenylosuccinate_synth_dom2"/>
</dbReference>
<dbReference type="UniPathway" id="UPA00075">
    <property type="reaction ID" value="UER00335"/>
</dbReference>
<comment type="caution">
    <text evidence="7">Lacks conserved residue(s) required for the propagation of feature annotation.</text>
</comment>
<keyword evidence="1 7" id="KW-0436">Ligase</keyword>
<feature type="binding site" evidence="7">
    <location>
        <position position="148"/>
    </location>
    <ligand>
        <name>IMP</name>
        <dbReference type="ChEBI" id="CHEBI:58053"/>
        <note>ligand shared between dimeric partners</note>
    </ligand>
</feature>